<dbReference type="RefSeq" id="WP_245795613.1">
    <property type="nucleotide sequence ID" value="NZ_FONG01000001.1"/>
</dbReference>
<name>A0A1I1WU88_9ACTN</name>
<organism evidence="3 4">
    <name type="scientific">Actinacidiphila alni</name>
    <dbReference type="NCBI Taxonomy" id="380248"/>
    <lineage>
        <taxon>Bacteria</taxon>
        <taxon>Bacillati</taxon>
        <taxon>Actinomycetota</taxon>
        <taxon>Actinomycetes</taxon>
        <taxon>Kitasatosporales</taxon>
        <taxon>Streptomycetaceae</taxon>
        <taxon>Actinacidiphila</taxon>
    </lineage>
</organism>
<evidence type="ECO:0000313" key="3">
    <source>
        <dbReference type="EMBL" id="SFD98581.1"/>
    </source>
</evidence>
<accession>A0A1I1WU88</accession>
<dbReference type="Proteomes" id="UP000199323">
    <property type="component" value="Unassembled WGS sequence"/>
</dbReference>
<proteinExistence type="predicted"/>
<dbReference type="STRING" id="380248.SAMN05216251_10169"/>
<dbReference type="EMBL" id="FONG01000001">
    <property type="protein sequence ID" value="SFD98581.1"/>
    <property type="molecule type" value="Genomic_DNA"/>
</dbReference>
<dbReference type="InterPro" id="IPR022291">
    <property type="entry name" value="Bacteriocin_synth_cyclodeHase"/>
</dbReference>
<evidence type="ECO:0000313" key="4">
    <source>
        <dbReference type="Proteomes" id="UP000199323"/>
    </source>
</evidence>
<feature type="region of interest" description="Disordered" evidence="1">
    <location>
        <begin position="393"/>
        <end position="440"/>
    </location>
</feature>
<dbReference type="InterPro" id="IPR003776">
    <property type="entry name" value="YcaO-like_dom"/>
</dbReference>
<reference evidence="3 4" key="1">
    <citation type="submission" date="2016-10" db="EMBL/GenBank/DDBJ databases">
        <authorList>
            <person name="de Groot N.N."/>
        </authorList>
    </citation>
    <scope>NUCLEOTIDE SEQUENCE [LARGE SCALE GENOMIC DNA]</scope>
    <source>
        <strain evidence="3 4">CGMCC 4.3510</strain>
    </source>
</reference>
<dbReference type="NCBIfam" id="TIGR03882">
    <property type="entry name" value="cyclo_dehyd_2"/>
    <property type="match status" value="1"/>
</dbReference>
<protein>
    <submittedName>
        <fullName evidence="3">Bacteriocin biosynthesis cyclodehydratase domain-containing protein</fullName>
    </submittedName>
</protein>
<gene>
    <name evidence="3" type="ORF">SAMN05216251_10169</name>
</gene>
<dbReference type="PROSITE" id="PS51664">
    <property type="entry name" value="YCAO"/>
    <property type="match status" value="1"/>
</dbReference>
<dbReference type="AlphaFoldDB" id="A0A1I1WU88"/>
<keyword evidence="4" id="KW-1185">Reference proteome</keyword>
<evidence type="ECO:0000256" key="1">
    <source>
        <dbReference type="SAM" id="MobiDB-lite"/>
    </source>
</evidence>
<dbReference type="Gene3D" id="3.40.50.720">
    <property type="entry name" value="NAD(P)-binding Rossmann-like Domain"/>
    <property type="match status" value="1"/>
</dbReference>
<sequence>MVSPYDEIADTRPRIRRDVLYTQTPTGVHFHNARGGFSVVMPSAYRFATLIVPHLTGDHTVAALCQGLGDKQREMVVRLVSTLYARGFARDAVPPAADAEPLAPAVADRFAAQIDYVDHYTDGAADRFARFRRTRVAVLGDDALARWAVLGLIRNGCAAVAVPRTVDTPGNRFAEVLDEAAELRAAGCPAEVNLLEAAPDAEAASGGYGWDQLDGYDLVLVTGGHAPRQTARLLDAGLPAGRLLLPAWTFGESVVIGPLTAPDAAGCWTCAALRLGANGPAGAAADLWSTVAPAGPAGSAAPTVGGPLAAMIGNLLAYEVFRRTTGVLPAETENQLLVQDIDSLDTTAEPLLPHPRCPRCGAAPEAADAQPLPELASLDAALAAPAADTAIGTPEAERSGTAPEAVADTSAGATPEEVPESAAAGNAAVSPLGGPVTDGAGEEDAAQAALAELTGRAVLVQKRSGVFGAYADEDLSQTPLKVSTVVLGTGHGVRREITAFDVHHVAGARLRALYRAAEVYAEHVVPVRQALSGAELEAARGKWRSVDPAALSIASGVGPAAGAVPRWCTATSLLGGETLLVPAAAVRPYGPDNRDRIVEAGSAGTGAGGTAAEATGRAVRTALAHDTLRRALRGTLTVRRLPVGELSGEDAELTFLARSAAGLGVDLEILDLGAAEERALPVVLARAADPATGRWRWTLAAGPRWRDAALDAVRDLLGAVQVEGAAGAPLDAGDPLLADLDAGTVQVSEEGAVDMAAATDWAAVAARLRAAGQDVLAVPVHAPDLAAGRVHATRVLLTTAAARP</sequence>
<evidence type="ECO:0000259" key="2">
    <source>
        <dbReference type="PROSITE" id="PS51664"/>
    </source>
</evidence>
<feature type="domain" description="YcaO" evidence="2">
    <location>
        <begin position="499"/>
        <end position="804"/>
    </location>
</feature>